<feature type="transmembrane region" description="Helical" evidence="8">
    <location>
        <begin position="159"/>
        <end position="179"/>
    </location>
</feature>
<accession>A0A6N7XDQ8</accession>
<dbReference type="InterPro" id="IPR004776">
    <property type="entry name" value="Mem_transp_PIN-like"/>
</dbReference>
<comment type="subcellular location">
    <subcellularLocation>
        <location evidence="1">Cell membrane</location>
        <topology evidence="1">Multi-pass membrane protein</topology>
    </subcellularLocation>
</comment>
<feature type="transmembrane region" description="Helical" evidence="8">
    <location>
        <begin position="68"/>
        <end position="86"/>
    </location>
</feature>
<feature type="transmembrane region" description="Helical" evidence="8">
    <location>
        <begin position="191"/>
        <end position="209"/>
    </location>
</feature>
<dbReference type="RefSeq" id="WP_154537087.1">
    <property type="nucleotide sequence ID" value="NZ_JAXDWS010000021.1"/>
</dbReference>
<feature type="transmembrane region" description="Helical" evidence="8">
    <location>
        <begin position="125"/>
        <end position="147"/>
    </location>
</feature>
<proteinExistence type="inferred from homology"/>
<keyword evidence="3" id="KW-0813">Transport</keyword>
<keyword evidence="5 8" id="KW-0812">Transmembrane</keyword>
<keyword evidence="6 8" id="KW-1133">Transmembrane helix</keyword>
<evidence type="ECO:0000256" key="6">
    <source>
        <dbReference type="ARBA" id="ARBA00022989"/>
    </source>
</evidence>
<name>A0A6N7XDQ8_9FIRM</name>
<feature type="transmembrane region" description="Helical" evidence="8">
    <location>
        <begin position="289"/>
        <end position="307"/>
    </location>
</feature>
<feature type="transmembrane region" description="Helical" evidence="8">
    <location>
        <begin position="259"/>
        <end position="277"/>
    </location>
</feature>
<evidence type="ECO:0000256" key="5">
    <source>
        <dbReference type="ARBA" id="ARBA00022692"/>
    </source>
</evidence>
<dbReference type="GO" id="GO:0005886">
    <property type="term" value="C:plasma membrane"/>
    <property type="evidence" value="ECO:0007669"/>
    <property type="project" value="UniProtKB-SubCell"/>
</dbReference>
<reference evidence="9 10" key="1">
    <citation type="submission" date="2019-08" db="EMBL/GenBank/DDBJ databases">
        <title>In-depth cultivation of the pig gut microbiome towards novel bacterial diversity and tailored functional studies.</title>
        <authorList>
            <person name="Wylensek D."/>
            <person name="Hitch T.C.A."/>
            <person name="Clavel T."/>
        </authorList>
    </citation>
    <scope>NUCLEOTIDE SEQUENCE [LARGE SCALE GENOMIC DNA]</scope>
    <source>
        <strain evidence="9 10">WCA-SAB-591-4A-A</strain>
    </source>
</reference>
<evidence type="ECO:0000256" key="7">
    <source>
        <dbReference type="ARBA" id="ARBA00023136"/>
    </source>
</evidence>
<dbReference type="InterPro" id="IPR038770">
    <property type="entry name" value="Na+/solute_symporter_sf"/>
</dbReference>
<evidence type="ECO:0000313" key="10">
    <source>
        <dbReference type="Proteomes" id="UP000440713"/>
    </source>
</evidence>
<evidence type="ECO:0000256" key="3">
    <source>
        <dbReference type="ARBA" id="ARBA00022448"/>
    </source>
</evidence>
<evidence type="ECO:0000256" key="1">
    <source>
        <dbReference type="ARBA" id="ARBA00004651"/>
    </source>
</evidence>
<comment type="caution">
    <text evidence="9">The sequence shown here is derived from an EMBL/GenBank/DDBJ whole genome shotgun (WGS) entry which is preliminary data.</text>
</comment>
<dbReference type="PANTHER" id="PTHR36838:SF1">
    <property type="entry name" value="SLR1864 PROTEIN"/>
    <property type="match status" value="1"/>
</dbReference>
<keyword evidence="4" id="KW-1003">Cell membrane</keyword>
<sequence length="308" mass="34904">MQIVFTNVLILFILLFIGYILGARKVIAHSSINDFTNLLVDVSIPCTIVVSMIRPFSSELIGDATKVILLAFVFHIVMANFAYFLTRIFKVDKKKVGSWIFAIVFSNNGFIGYPLMYSLYGNDGLFIMVMANIVQNLLIFSLGIKLITLNYNLKDKVNFRNVIFTRQNFAVVIGLLIYFTQFKIPKPAFDLLNYVSSLTVPLSMIIVGLSLSKYDFKEMFTDREAYRLTFVRMIAIPIFLLFLIKIFKIDVNSNLPYAIMFYTAVLPSPAFTTIMAERYNTSVGFSSKCVFITTILSVLTVPIFAGLL</sequence>
<keyword evidence="10" id="KW-1185">Reference proteome</keyword>
<dbReference type="Gene3D" id="1.20.1530.20">
    <property type="match status" value="2"/>
</dbReference>
<dbReference type="GO" id="GO:0055085">
    <property type="term" value="P:transmembrane transport"/>
    <property type="evidence" value="ECO:0007669"/>
    <property type="project" value="InterPro"/>
</dbReference>
<feature type="transmembrane region" description="Helical" evidence="8">
    <location>
        <begin position="6"/>
        <end position="23"/>
    </location>
</feature>
<dbReference type="PANTHER" id="PTHR36838">
    <property type="entry name" value="AUXIN EFFLUX CARRIER FAMILY PROTEIN"/>
    <property type="match status" value="1"/>
</dbReference>
<comment type="similarity">
    <text evidence="2">Belongs to the auxin efflux carrier (TC 2.A.69) family.</text>
</comment>
<feature type="transmembrane region" description="Helical" evidence="8">
    <location>
        <begin position="35"/>
        <end position="56"/>
    </location>
</feature>
<feature type="transmembrane region" description="Helical" evidence="8">
    <location>
        <begin position="98"/>
        <end position="119"/>
    </location>
</feature>
<dbReference type="Proteomes" id="UP000440713">
    <property type="component" value="Unassembled WGS sequence"/>
</dbReference>
<evidence type="ECO:0000313" key="9">
    <source>
        <dbReference type="EMBL" id="MST61693.1"/>
    </source>
</evidence>
<dbReference type="Pfam" id="PF03547">
    <property type="entry name" value="Mem_trans"/>
    <property type="match status" value="1"/>
</dbReference>
<evidence type="ECO:0000256" key="8">
    <source>
        <dbReference type="SAM" id="Phobius"/>
    </source>
</evidence>
<feature type="transmembrane region" description="Helical" evidence="8">
    <location>
        <begin position="230"/>
        <end position="247"/>
    </location>
</feature>
<protein>
    <submittedName>
        <fullName evidence="9">AEC family transporter</fullName>
    </submittedName>
</protein>
<evidence type="ECO:0000256" key="2">
    <source>
        <dbReference type="ARBA" id="ARBA00010145"/>
    </source>
</evidence>
<gene>
    <name evidence="9" type="ORF">FYJ71_01725</name>
</gene>
<keyword evidence="7 8" id="KW-0472">Membrane</keyword>
<evidence type="ECO:0000256" key="4">
    <source>
        <dbReference type="ARBA" id="ARBA00022475"/>
    </source>
</evidence>
<dbReference type="EMBL" id="VUNE01000001">
    <property type="protein sequence ID" value="MST61693.1"/>
    <property type="molecule type" value="Genomic_DNA"/>
</dbReference>
<dbReference type="AlphaFoldDB" id="A0A6N7XDQ8"/>
<organism evidence="9 10">
    <name type="scientific">Peptostreptococcus porci</name>
    <dbReference type="NCBI Taxonomy" id="2652282"/>
    <lineage>
        <taxon>Bacteria</taxon>
        <taxon>Bacillati</taxon>
        <taxon>Bacillota</taxon>
        <taxon>Clostridia</taxon>
        <taxon>Peptostreptococcales</taxon>
        <taxon>Peptostreptococcaceae</taxon>
        <taxon>Peptostreptococcus</taxon>
    </lineage>
</organism>